<comment type="caution">
    <text evidence="4">The sequence shown here is derived from an EMBL/GenBank/DDBJ whole genome shotgun (WGS) entry which is preliminary data.</text>
</comment>
<dbReference type="OrthoDB" id="5419315at2759"/>
<protein>
    <submittedName>
        <fullName evidence="4">Ornithine aminotransferase</fullName>
    </submittedName>
</protein>
<comment type="similarity">
    <text evidence="1 3">Belongs to the class-III pyridoxal-phosphate-dependent aminotransferase family.</text>
</comment>
<dbReference type="PANTHER" id="PTHR43094:SF1">
    <property type="entry name" value="AMINOTRANSFERASE CLASS-III"/>
    <property type="match status" value="1"/>
</dbReference>
<sequence>MSLTNAQATQSEPGLMHRSLVDRPLEIVSGSGIYLTLADGSRIIDGCCGAAVSGLGHGNKEVQEAIMRQYSEVAYVHTMAYTTSSAEELANELTELSRPFGLTKAYFVCSGSEAMDAAMKLARQYHFENGQPQRKRFVSRRQAYHGNTIGAMSVSSNLPRKIPYDGALLLENVSFVSPAYAYHGQLDTETEEQYASRLVQELDDEFQRLGPETVIGFVAETVGGATAACITPPKGYFEGVRKVCDRYGILLILDEIMCGSGRTGTFFAFEQDGDIRPDLLTLGKGLGGGYAPIAGVLVGQKVVDVLRRGTASFVHGHTYQAHPVSCAAGLAVHRVMKRDNLVAKCFEKGALLEKRLRAAFADAKYVGEIRGRGLFLGVEYVQDKASKRPFKPEVKFGKRVHEAAHRRGLAVYPGSGTIDGVNGDHSILAPPLTITEEELEELVKLYKEAYDSVERDLLL</sequence>
<dbReference type="PANTHER" id="PTHR43094">
    <property type="entry name" value="AMINOTRANSFERASE"/>
    <property type="match status" value="1"/>
</dbReference>
<dbReference type="CDD" id="cd00610">
    <property type="entry name" value="OAT_like"/>
    <property type="match status" value="1"/>
</dbReference>
<dbReference type="GO" id="GO:0008483">
    <property type="term" value="F:transaminase activity"/>
    <property type="evidence" value="ECO:0007669"/>
    <property type="project" value="UniProtKB-KW"/>
</dbReference>
<dbReference type="InterPro" id="IPR015422">
    <property type="entry name" value="PyrdxlP-dep_Trfase_small"/>
</dbReference>
<proteinExistence type="inferred from homology"/>
<dbReference type="Pfam" id="PF00202">
    <property type="entry name" value="Aminotran_3"/>
    <property type="match status" value="1"/>
</dbReference>
<keyword evidence="4" id="KW-0808">Transferase</keyword>
<evidence type="ECO:0000256" key="3">
    <source>
        <dbReference type="RuleBase" id="RU003560"/>
    </source>
</evidence>
<reference evidence="4 5" key="1">
    <citation type="journal article" date="2018" name="PLoS Pathog.">
        <title>Evolution of structural diversity of trichothecenes, a family of toxins produced by plant pathogenic and entomopathogenic fungi.</title>
        <authorList>
            <person name="Proctor R.H."/>
            <person name="McCormick S.P."/>
            <person name="Kim H.S."/>
            <person name="Cardoza R.E."/>
            <person name="Stanley A.M."/>
            <person name="Lindo L."/>
            <person name="Kelly A."/>
            <person name="Brown D.W."/>
            <person name="Lee T."/>
            <person name="Vaughan M.M."/>
            <person name="Alexander N.J."/>
            <person name="Busman M."/>
            <person name="Gutierrez S."/>
        </authorList>
    </citation>
    <scope>NUCLEOTIDE SEQUENCE [LARGE SCALE GENOMIC DNA]</scope>
    <source>
        <strain evidence="4 5">IBT 40837</strain>
    </source>
</reference>
<keyword evidence="2 3" id="KW-0663">Pyridoxal phosphate</keyword>
<dbReference type="Gene3D" id="3.40.640.10">
    <property type="entry name" value="Type I PLP-dependent aspartate aminotransferase-like (Major domain)"/>
    <property type="match status" value="1"/>
</dbReference>
<keyword evidence="5" id="KW-1185">Reference proteome</keyword>
<accession>A0A395NXT6</accession>
<keyword evidence="4" id="KW-0032">Aminotransferase</keyword>
<dbReference type="Gene3D" id="3.90.1150.10">
    <property type="entry name" value="Aspartate Aminotransferase, domain 1"/>
    <property type="match status" value="1"/>
</dbReference>
<gene>
    <name evidence="4" type="ORF">TARUN_1906</name>
</gene>
<dbReference type="STRING" id="490622.A0A395NXT6"/>
<evidence type="ECO:0000313" key="5">
    <source>
        <dbReference type="Proteomes" id="UP000266272"/>
    </source>
</evidence>
<dbReference type="InterPro" id="IPR005814">
    <property type="entry name" value="Aminotrans_3"/>
</dbReference>
<dbReference type="GO" id="GO:0005829">
    <property type="term" value="C:cytosol"/>
    <property type="evidence" value="ECO:0007669"/>
    <property type="project" value="TreeGrafter"/>
</dbReference>
<dbReference type="InterPro" id="IPR015424">
    <property type="entry name" value="PyrdxlP-dep_Trfase"/>
</dbReference>
<organism evidence="4 5">
    <name type="scientific">Trichoderma arundinaceum</name>
    <dbReference type="NCBI Taxonomy" id="490622"/>
    <lineage>
        <taxon>Eukaryota</taxon>
        <taxon>Fungi</taxon>
        <taxon>Dikarya</taxon>
        <taxon>Ascomycota</taxon>
        <taxon>Pezizomycotina</taxon>
        <taxon>Sordariomycetes</taxon>
        <taxon>Hypocreomycetidae</taxon>
        <taxon>Hypocreales</taxon>
        <taxon>Hypocreaceae</taxon>
        <taxon>Trichoderma</taxon>
    </lineage>
</organism>
<dbReference type="InterPro" id="IPR015421">
    <property type="entry name" value="PyrdxlP-dep_Trfase_major"/>
</dbReference>
<evidence type="ECO:0000256" key="1">
    <source>
        <dbReference type="ARBA" id="ARBA00008954"/>
    </source>
</evidence>
<evidence type="ECO:0000313" key="4">
    <source>
        <dbReference type="EMBL" id="RFU80301.1"/>
    </source>
</evidence>
<name>A0A395NXT6_TRIAR</name>
<dbReference type="AlphaFoldDB" id="A0A395NXT6"/>
<dbReference type="SUPFAM" id="SSF53383">
    <property type="entry name" value="PLP-dependent transferases"/>
    <property type="match status" value="1"/>
</dbReference>
<dbReference type="GO" id="GO:0030170">
    <property type="term" value="F:pyridoxal phosphate binding"/>
    <property type="evidence" value="ECO:0007669"/>
    <property type="project" value="InterPro"/>
</dbReference>
<evidence type="ECO:0000256" key="2">
    <source>
        <dbReference type="ARBA" id="ARBA00022898"/>
    </source>
</evidence>
<dbReference type="Proteomes" id="UP000266272">
    <property type="component" value="Unassembled WGS sequence"/>
</dbReference>
<dbReference type="NCBIfam" id="NF005685">
    <property type="entry name" value="PRK07483.1"/>
    <property type="match status" value="1"/>
</dbReference>
<dbReference type="EMBL" id="PXOA01000117">
    <property type="protein sequence ID" value="RFU80301.1"/>
    <property type="molecule type" value="Genomic_DNA"/>
</dbReference>